<dbReference type="PROSITE" id="PS00107">
    <property type="entry name" value="PROTEIN_KINASE_ATP"/>
    <property type="match status" value="1"/>
</dbReference>
<evidence type="ECO:0000313" key="10">
    <source>
        <dbReference type="Proteomes" id="UP000708148"/>
    </source>
</evidence>
<feature type="region of interest" description="Disordered" evidence="7">
    <location>
        <begin position="730"/>
        <end position="758"/>
    </location>
</feature>
<feature type="region of interest" description="Disordered" evidence="7">
    <location>
        <begin position="408"/>
        <end position="429"/>
    </location>
</feature>
<keyword evidence="1" id="KW-0723">Serine/threonine-protein kinase</keyword>
<dbReference type="PANTHER" id="PTHR44329">
    <property type="entry name" value="SERINE/THREONINE-PROTEIN KINASE TNNI3K-RELATED"/>
    <property type="match status" value="1"/>
</dbReference>
<comment type="caution">
    <text evidence="9">The sequence shown here is derived from an EMBL/GenBank/DDBJ whole genome shotgun (WGS) entry which is preliminary data.</text>
</comment>
<evidence type="ECO:0000256" key="7">
    <source>
        <dbReference type="SAM" id="MobiDB-lite"/>
    </source>
</evidence>
<evidence type="ECO:0000256" key="5">
    <source>
        <dbReference type="ARBA" id="ARBA00022840"/>
    </source>
</evidence>
<sequence length="758" mass="83927">MVSMPEMRSQDQSSAPPPPNLRESGFIPPEELIVLEDSPLGFGSFGQVYHGFVYHQEVAIKVLNHGVAKDLVWTMNGEVPADPSELDKMLKRNPTLLTLDREVFFLQQLRHENVLNFMGFCVDPPCLVTEYCEKSSLYDVIGKIQERPSYEAKFNWKRRIDLAYGAAKGMMYLHTRTPPVVHTDLKSPNLLVTKCWKCKVADFGTCKFVDPKRNQSHIRVNNPCWLAPEVMNGAEATMESDVYPMGIILWELLTLRRPFESETGTDVYPAQIQGGVLLRDERPAIPEDLGATGCPVVEEYVQLMKECWDKDPKKRPTFPDIASRLIKMQYAIRGKAPVKLLGRPLVHHQNGKMQRPPRACRDPSVSYPTAVRAPLVGKQPTDGVSANLCAPSGRPHPSQTYMYMPHQMSDGTTEVSPTESPSQPPRLPQRSKRAFASWFSKYVIRWMACLRAPRVVNPPAPKYYVGPPAAAQVVHDTLETPVSPFDIHRQKFFNRAVSNISDVAEASADPEGNPVQSGTVGSGVPAIDEDDDATDSSCASETSCSPNCDGVWNSTADNPPVSCPGQREPAPPPGYPGAPTPTPPPGYPGASNPVAGPSAPETLSASVSFPNHGTSQDPARLRQLVTVMSKAYRSKTMGARQAIRVVSKDPPSLDKWQKMRSYVLRGDVQTELQGREEWKGVVKFAQENESAPEKTGWDQCIKLVFGNSKIRHCEQWDRVKEFMVGDGRLEAPLPEADSEPLFEDLSSVSFPEALNEEA</sequence>
<dbReference type="AlphaFoldDB" id="A0A8S1IWT5"/>
<evidence type="ECO:0000256" key="1">
    <source>
        <dbReference type="ARBA" id="ARBA00022527"/>
    </source>
</evidence>
<evidence type="ECO:0000256" key="6">
    <source>
        <dbReference type="PROSITE-ProRule" id="PRU10141"/>
    </source>
</evidence>
<dbReference type="InterPro" id="IPR000719">
    <property type="entry name" value="Prot_kinase_dom"/>
</dbReference>
<evidence type="ECO:0000256" key="2">
    <source>
        <dbReference type="ARBA" id="ARBA00022679"/>
    </source>
</evidence>
<protein>
    <recommendedName>
        <fullName evidence="8">Protein kinase domain-containing protein</fullName>
    </recommendedName>
</protein>
<dbReference type="GO" id="GO:0004674">
    <property type="term" value="F:protein serine/threonine kinase activity"/>
    <property type="evidence" value="ECO:0007669"/>
    <property type="project" value="UniProtKB-KW"/>
</dbReference>
<keyword evidence="5 6" id="KW-0067">ATP-binding</keyword>
<reference evidence="9" key="1">
    <citation type="submission" date="2020-12" db="EMBL/GenBank/DDBJ databases">
        <authorList>
            <person name="Iha C."/>
        </authorList>
    </citation>
    <scope>NUCLEOTIDE SEQUENCE</scope>
</reference>
<name>A0A8S1IWT5_9CHLO</name>
<dbReference type="Proteomes" id="UP000708148">
    <property type="component" value="Unassembled WGS sequence"/>
</dbReference>
<dbReference type="PROSITE" id="PS00108">
    <property type="entry name" value="PROTEIN_KINASE_ST"/>
    <property type="match status" value="1"/>
</dbReference>
<keyword evidence="2" id="KW-0808">Transferase</keyword>
<feature type="compositionally biased region" description="Pro residues" evidence="7">
    <location>
        <begin position="569"/>
        <end position="587"/>
    </location>
</feature>
<dbReference type="InterPro" id="IPR017441">
    <property type="entry name" value="Protein_kinase_ATP_BS"/>
</dbReference>
<keyword evidence="10" id="KW-1185">Reference proteome</keyword>
<dbReference type="CDD" id="cd13999">
    <property type="entry name" value="STKc_MAP3K-like"/>
    <property type="match status" value="1"/>
</dbReference>
<dbReference type="InterPro" id="IPR001245">
    <property type="entry name" value="Ser-Thr/Tyr_kinase_cat_dom"/>
</dbReference>
<feature type="region of interest" description="Disordered" evidence="7">
    <location>
        <begin position="1"/>
        <end position="23"/>
    </location>
</feature>
<dbReference type="InterPro" id="IPR011009">
    <property type="entry name" value="Kinase-like_dom_sf"/>
</dbReference>
<dbReference type="Gene3D" id="1.10.510.10">
    <property type="entry name" value="Transferase(Phosphotransferase) domain 1"/>
    <property type="match status" value="1"/>
</dbReference>
<dbReference type="GO" id="GO:0005524">
    <property type="term" value="F:ATP binding"/>
    <property type="evidence" value="ECO:0007669"/>
    <property type="project" value="UniProtKB-UniRule"/>
</dbReference>
<accession>A0A8S1IWT5</accession>
<dbReference type="Pfam" id="PF07714">
    <property type="entry name" value="PK_Tyr_Ser-Thr"/>
    <property type="match status" value="1"/>
</dbReference>
<dbReference type="InterPro" id="IPR008271">
    <property type="entry name" value="Ser/Thr_kinase_AS"/>
</dbReference>
<gene>
    <name evidence="9" type="ORF">OSTQU699_LOCUS1037</name>
</gene>
<feature type="binding site" evidence="6">
    <location>
        <position position="61"/>
    </location>
    <ligand>
        <name>ATP</name>
        <dbReference type="ChEBI" id="CHEBI:30616"/>
    </ligand>
</feature>
<proteinExistence type="predicted"/>
<feature type="domain" description="Protein kinase" evidence="8">
    <location>
        <begin position="34"/>
        <end position="331"/>
    </location>
</feature>
<evidence type="ECO:0000259" key="8">
    <source>
        <dbReference type="PROSITE" id="PS50011"/>
    </source>
</evidence>
<feature type="region of interest" description="Disordered" evidence="7">
    <location>
        <begin position="504"/>
        <end position="605"/>
    </location>
</feature>
<evidence type="ECO:0000313" key="9">
    <source>
        <dbReference type="EMBL" id="CAD7695676.1"/>
    </source>
</evidence>
<dbReference type="SUPFAM" id="SSF56112">
    <property type="entry name" value="Protein kinase-like (PK-like)"/>
    <property type="match status" value="1"/>
</dbReference>
<dbReference type="EMBL" id="CAJHUC010000375">
    <property type="protein sequence ID" value="CAD7695676.1"/>
    <property type="molecule type" value="Genomic_DNA"/>
</dbReference>
<dbReference type="PROSITE" id="PS50011">
    <property type="entry name" value="PROTEIN_KINASE_DOM"/>
    <property type="match status" value="1"/>
</dbReference>
<keyword evidence="4" id="KW-0418">Kinase</keyword>
<feature type="compositionally biased region" description="Polar residues" evidence="7">
    <location>
        <begin position="409"/>
        <end position="419"/>
    </location>
</feature>
<evidence type="ECO:0000256" key="3">
    <source>
        <dbReference type="ARBA" id="ARBA00022741"/>
    </source>
</evidence>
<dbReference type="SMART" id="SM00220">
    <property type="entry name" value="S_TKc"/>
    <property type="match status" value="1"/>
</dbReference>
<dbReference type="InterPro" id="IPR051681">
    <property type="entry name" value="Ser/Thr_Kinases-Pseudokinases"/>
</dbReference>
<dbReference type="OrthoDB" id="339325at2759"/>
<organism evidence="9 10">
    <name type="scientific">Ostreobium quekettii</name>
    <dbReference type="NCBI Taxonomy" id="121088"/>
    <lineage>
        <taxon>Eukaryota</taxon>
        <taxon>Viridiplantae</taxon>
        <taxon>Chlorophyta</taxon>
        <taxon>core chlorophytes</taxon>
        <taxon>Ulvophyceae</taxon>
        <taxon>TCBD clade</taxon>
        <taxon>Bryopsidales</taxon>
        <taxon>Ostreobineae</taxon>
        <taxon>Ostreobiaceae</taxon>
        <taxon>Ostreobium</taxon>
    </lineage>
</organism>
<feature type="compositionally biased region" description="Polar residues" evidence="7">
    <location>
        <begin position="535"/>
        <end position="557"/>
    </location>
</feature>
<keyword evidence="3 6" id="KW-0547">Nucleotide-binding</keyword>
<evidence type="ECO:0000256" key="4">
    <source>
        <dbReference type="ARBA" id="ARBA00022777"/>
    </source>
</evidence>